<organism evidence="1 2">
    <name type="scientific">Acidithiobacillus ferrooxidans</name>
    <name type="common">Thiobacillus ferrooxidans</name>
    <dbReference type="NCBI Taxonomy" id="920"/>
    <lineage>
        <taxon>Bacteria</taxon>
        <taxon>Pseudomonadati</taxon>
        <taxon>Pseudomonadota</taxon>
        <taxon>Acidithiobacillia</taxon>
        <taxon>Acidithiobacillales</taxon>
        <taxon>Acidithiobacillaceae</taxon>
        <taxon>Acidithiobacillus</taxon>
    </lineage>
</organism>
<reference evidence="1 2" key="1">
    <citation type="submission" date="2018-06" db="EMBL/GenBank/DDBJ databases">
        <title>Draft sequence of Acidithiobacillus ferrooxidans CCM 4253.</title>
        <authorList>
            <person name="Moya-Beltran A."/>
            <person name="Castro M."/>
            <person name="Covarrubias P.C."/>
            <person name="Issotta F."/>
            <person name="Janiczek O."/>
            <person name="Mandl M."/>
            <person name="Kucera J."/>
            <person name="Quatrini R."/>
        </authorList>
    </citation>
    <scope>NUCLEOTIDE SEQUENCE [LARGE SCALE GENOMIC DNA]</scope>
    <source>
        <strain evidence="1 2">CCM 4253</strain>
    </source>
</reference>
<dbReference type="EMBL" id="QKQP01000012">
    <property type="protein sequence ID" value="PZD79820.1"/>
    <property type="molecule type" value="Genomic_DNA"/>
</dbReference>
<evidence type="ECO:0000313" key="1">
    <source>
        <dbReference type="EMBL" id="PZD79820.1"/>
    </source>
</evidence>
<sequence>MAFQIRKKCLVIDHPRSLILTAQSAAGARPIRKGPSVDEDDPWDLITAKTRAVAGPCPGADAAHSLFAAVKMAYSTKYAAPLTNPRVNLAR</sequence>
<comment type="caution">
    <text evidence="1">The sequence shown here is derived from an EMBL/GenBank/DDBJ whole genome shotgun (WGS) entry which is preliminary data.</text>
</comment>
<dbReference type="Proteomes" id="UP000248886">
    <property type="component" value="Unassembled WGS sequence"/>
</dbReference>
<name>A0A2W1K0C6_ACIFR</name>
<evidence type="ECO:0000313" key="2">
    <source>
        <dbReference type="Proteomes" id="UP000248886"/>
    </source>
</evidence>
<dbReference type="AlphaFoldDB" id="A0A2W1K0C6"/>
<protein>
    <submittedName>
        <fullName evidence="1">Uncharacterized protein</fullName>
    </submittedName>
</protein>
<proteinExistence type="predicted"/>
<gene>
    <name evidence="1" type="ORF">DN052_14905</name>
</gene>
<accession>A0A2W1K0C6</accession>